<keyword evidence="1" id="KW-0472">Membrane</keyword>
<accession>A0A428U1L6</accession>
<evidence type="ECO:0000256" key="1">
    <source>
        <dbReference type="SAM" id="Phobius"/>
    </source>
</evidence>
<sequence>MSDQSRDPGPEMASPTAAQLYDYLPLPHGSQFIRVLDIPENCSETDAGLTGSLRIVDLKDSPRFTALSYVWGKASGKSINCNGCDIKITDSCFEALSSLRAVLGSFTIWVDAVCINQRDNDEKSAQIPLMEEIYTWAEAVYIWLGPSTERTKTALDYVRVASRHRLLTMGTPWRNGSRPITLLQERMRTLKGIFTLSYYIISFPFLVIFRNTCSIFRAIYSIFRETDLKSPRDRRTTRAFL</sequence>
<evidence type="ECO:0000313" key="4">
    <source>
        <dbReference type="Proteomes" id="UP000287144"/>
    </source>
</evidence>
<name>A0A428U1L6_9HYPO</name>
<gene>
    <name evidence="3" type="ORF">CEP52_004837</name>
</gene>
<keyword evidence="4" id="KW-1185">Reference proteome</keyword>
<evidence type="ECO:0000313" key="3">
    <source>
        <dbReference type="EMBL" id="RSM08126.1"/>
    </source>
</evidence>
<reference evidence="3 4" key="1">
    <citation type="submission" date="2017-06" db="EMBL/GenBank/DDBJ databases">
        <title>Comparative genomic analysis of Ambrosia Fusariam Clade fungi.</title>
        <authorList>
            <person name="Stajich J.E."/>
            <person name="Carrillo J."/>
            <person name="Kijimoto T."/>
            <person name="Eskalen A."/>
            <person name="O'Donnell K."/>
            <person name="Kasson M."/>
        </authorList>
    </citation>
    <scope>NUCLEOTIDE SEQUENCE [LARGE SCALE GENOMIC DNA]</scope>
    <source>
        <strain evidence="3 4">NRRL62579</strain>
    </source>
</reference>
<dbReference type="AlphaFoldDB" id="A0A428U1L6"/>
<dbReference type="PANTHER" id="PTHR24148">
    <property type="entry name" value="ANKYRIN REPEAT DOMAIN-CONTAINING PROTEIN 39 HOMOLOG-RELATED"/>
    <property type="match status" value="1"/>
</dbReference>
<protein>
    <recommendedName>
        <fullName evidence="2">Heterokaryon incompatibility domain-containing protein</fullName>
    </recommendedName>
</protein>
<dbReference type="STRING" id="1325735.A0A428U1L6"/>
<organism evidence="3 4">
    <name type="scientific">Fusarium oligoseptatum</name>
    <dbReference type="NCBI Taxonomy" id="2604345"/>
    <lineage>
        <taxon>Eukaryota</taxon>
        <taxon>Fungi</taxon>
        <taxon>Dikarya</taxon>
        <taxon>Ascomycota</taxon>
        <taxon>Pezizomycotina</taxon>
        <taxon>Sordariomycetes</taxon>
        <taxon>Hypocreomycetidae</taxon>
        <taxon>Hypocreales</taxon>
        <taxon>Nectriaceae</taxon>
        <taxon>Fusarium</taxon>
        <taxon>Fusarium solani species complex</taxon>
    </lineage>
</organism>
<keyword evidence="1" id="KW-1133">Transmembrane helix</keyword>
<keyword evidence="1" id="KW-0812">Transmembrane</keyword>
<dbReference type="InterPro" id="IPR052895">
    <property type="entry name" value="HetReg/Transcr_Mod"/>
</dbReference>
<evidence type="ECO:0000259" key="2">
    <source>
        <dbReference type="Pfam" id="PF06985"/>
    </source>
</evidence>
<dbReference type="EMBL" id="NKCK01000036">
    <property type="protein sequence ID" value="RSM08126.1"/>
    <property type="molecule type" value="Genomic_DNA"/>
</dbReference>
<feature type="domain" description="Heterokaryon incompatibility" evidence="2">
    <location>
        <begin position="64"/>
        <end position="165"/>
    </location>
</feature>
<dbReference type="PANTHER" id="PTHR24148:SF64">
    <property type="entry name" value="HETEROKARYON INCOMPATIBILITY DOMAIN-CONTAINING PROTEIN"/>
    <property type="match status" value="1"/>
</dbReference>
<dbReference type="Pfam" id="PF06985">
    <property type="entry name" value="HET"/>
    <property type="match status" value="1"/>
</dbReference>
<comment type="caution">
    <text evidence="3">The sequence shown here is derived from an EMBL/GenBank/DDBJ whole genome shotgun (WGS) entry which is preliminary data.</text>
</comment>
<proteinExistence type="predicted"/>
<dbReference type="Proteomes" id="UP000287144">
    <property type="component" value="Unassembled WGS sequence"/>
</dbReference>
<dbReference type="InterPro" id="IPR010730">
    <property type="entry name" value="HET"/>
</dbReference>
<feature type="transmembrane region" description="Helical" evidence="1">
    <location>
        <begin position="196"/>
        <end position="220"/>
    </location>
</feature>